<feature type="transmembrane region" description="Helical" evidence="2">
    <location>
        <begin position="303"/>
        <end position="324"/>
    </location>
</feature>
<gene>
    <name evidence="4" type="ORF">OZSIB_2270</name>
</gene>
<accession>A0A367ZVP8</accession>
<dbReference type="CDD" id="cd06225">
    <property type="entry name" value="HAMP"/>
    <property type="match status" value="1"/>
</dbReference>
<dbReference type="SMART" id="SM00304">
    <property type="entry name" value="HAMP"/>
    <property type="match status" value="1"/>
</dbReference>
<dbReference type="InterPro" id="IPR052016">
    <property type="entry name" value="Bact_Sigma-Reg"/>
</dbReference>
<reference evidence="4 5" key="1">
    <citation type="submission" date="2018-05" db="EMBL/GenBank/DDBJ databases">
        <title>A metagenomic window into the 2 km-deep terrestrial subsurface aquifer revealed taxonomically and functionally diverse microbial community comprising novel uncultured bacterial lineages.</title>
        <authorList>
            <person name="Kadnikov V.V."/>
            <person name="Mardanov A.V."/>
            <person name="Beletsky A.V."/>
            <person name="Banks D."/>
            <person name="Pimenov N.V."/>
            <person name="Frank Y.A."/>
            <person name="Karnachuk O.V."/>
            <person name="Ravin N.V."/>
        </authorList>
    </citation>
    <scope>NUCLEOTIDE SEQUENCE [LARGE SCALE GENOMIC DNA]</scope>
    <source>
        <strain evidence="4">BY5</strain>
    </source>
</reference>
<dbReference type="PANTHER" id="PTHR43156">
    <property type="entry name" value="STAGE II SPORULATION PROTEIN E-RELATED"/>
    <property type="match status" value="1"/>
</dbReference>
<protein>
    <submittedName>
        <fullName evidence="4">Serine phosphatase RsbU, regulator of sigma subunit</fullName>
    </submittedName>
</protein>
<keyword evidence="2" id="KW-0812">Transmembrane</keyword>
<dbReference type="GO" id="GO:0016020">
    <property type="term" value="C:membrane"/>
    <property type="evidence" value="ECO:0007669"/>
    <property type="project" value="InterPro"/>
</dbReference>
<dbReference type="GO" id="GO:0016791">
    <property type="term" value="F:phosphatase activity"/>
    <property type="evidence" value="ECO:0007669"/>
    <property type="project" value="TreeGrafter"/>
</dbReference>
<dbReference type="PANTHER" id="PTHR43156:SF2">
    <property type="entry name" value="STAGE II SPORULATION PROTEIN E"/>
    <property type="match status" value="1"/>
</dbReference>
<evidence type="ECO:0000256" key="2">
    <source>
        <dbReference type="SAM" id="Phobius"/>
    </source>
</evidence>
<dbReference type="Pfam" id="PF07228">
    <property type="entry name" value="SpoIIE"/>
    <property type="match status" value="1"/>
</dbReference>
<keyword evidence="2" id="KW-0472">Membrane</keyword>
<dbReference type="PROSITE" id="PS50885">
    <property type="entry name" value="HAMP"/>
    <property type="match status" value="1"/>
</dbReference>
<dbReference type="EMBL" id="QOQW01000002">
    <property type="protein sequence ID" value="RCK81401.1"/>
    <property type="molecule type" value="Genomic_DNA"/>
</dbReference>
<dbReference type="InterPro" id="IPR003660">
    <property type="entry name" value="HAMP_dom"/>
</dbReference>
<dbReference type="InterPro" id="IPR001932">
    <property type="entry name" value="PPM-type_phosphatase-like_dom"/>
</dbReference>
<feature type="domain" description="HAMP" evidence="3">
    <location>
        <begin position="673"/>
        <end position="725"/>
    </location>
</feature>
<dbReference type="Gene3D" id="6.10.340.10">
    <property type="match status" value="1"/>
</dbReference>
<evidence type="ECO:0000259" key="3">
    <source>
        <dbReference type="PROSITE" id="PS50885"/>
    </source>
</evidence>
<dbReference type="GO" id="GO:0007165">
    <property type="term" value="P:signal transduction"/>
    <property type="evidence" value="ECO:0007669"/>
    <property type="project" value="InterPro"/>
</dbReference>
<dbReference type="Pfam" id="PF00672">
    <property type="entry name" value="HAMP"/>
    <property type="match status" value="1"/>
</dbReference>
<keyword evidence="1" id="KW-0378">Hydrolase</keyword>
<comment type="caution">
    <text evidence="4">The sequence shown here is derived from an EMBL/GenBank/DDBJ whole genome shotgun (WGS) entry which is preliminary data.</text>
</comment>
<dbReference type="SMART" id="SM00331">
    <property type="entry name" value="PP2C_SIG"/>
    <property type="match status" value="1"/>
</dbReference>
<evidence type="ECO:0000313" key="5">
    <source>
        <dbReference type="Proteomes" id="UP000252355"/>
    </source>
</evidence>
<feature type="transmembrane region" description="Helical" evidence="2">
    <location>
        <begin position="336"/>
        <end position="359"/>
    </location>
</feature>
<organism evidence="4 5">
    <name type="scientific">Candidatus Ozemobacter sibiricus</name>
    <dbReference type="NCBI Taxonomy" id="2268124"/>
    <lineage>
        <taxon>Bacteria</taxon>
        <taxon>Candidatus Ozemobacteria</taxon>
        <taxon>Candidatus Ozemobacterales</taxon>
        <taxon>Candidatus Ozemobacteraceae</taxon>
        <taxon>Candidatus Ozemobacter</taxon>
    </lineage>
</organism>
<dbReference type="AlphaFoldDB" id="A0A367ZVP8"/>
<dbReference type="Proteomes" id="UP000252355">
    <property type="component" value="Unassembled WGS sequence"/>
</dbReference>
<proteinExistence type="predicted"/>
<keyword evidence="2" id="KW-1133">Transmembrane helix</keyword>
<dbReference type="InterPro" id="IPR036457">
    <property type="entry name" value="PPM-type-like_dom_sf"/>
</dbReference>
<evidence type="ECO:0000256" key="1">
    <source>
        <dbReference type="ARBA" id="ARBA00022801"/>
    </source>
</evidence>
<dbReference type="Gene3D" id="3.60.40.10">
    <property type="entry name" value="PPM-type phosphatase domain"/>
    <property type="match status" value="1"/>
</dbReference>
<sequence>MGGALRFLRWAFFCLCFLVFPWLVINLGVRHAFEVQWQTYTEREAARVTRLMESTLQRGSAETFYYAWLHRIVERAHRQPQPALAMASEAARLQRRFPDLFSVYVTDGAGETLFPPVLPPTVSRYSLRKLHQTFLTRRALTAGLKDKTLVRVLSHFWGEEPPPQTILQDIHAERKVCPLYPTGRRTYFYWYAGPAGGLFVHVHRQGAPPWFPLRVQAAWLNQRNANLAVGVVPFGGTPEAPRLSPDEARLVTLAIPRLDISPRSWMVKDDRLLTLLPLDTTWRFWSLRRLDPRVRGTLWQRRLAATSALAVGLAACLSFLVMVLGWEMALSIRHKLIGLFGISTGLPLVVLLATGFDYLHQTEGRLLQQTRDNLHESVKSFDDKFPKILQEYQAILNRSIRTSYREDGTFDFRRFTRLLEARQEAMHYAAPALVKRDGSTIRTQWTKDQSSQRQIDKLLLGLGLKALVTYNQNMGFATDVPARPRQIMAAEALLFEGETAHGLLHGFMSRIGEISRIRLAGTDRFLFFDLITDRSGAGEAVVILIWHPKHLFRAYLRRHLLRRQRDLPGSRLYALSLVDANWDLPPRSRRPWLRRFLERVRTRRTLVTDQLEIDGIPHLAAGWPGFEISDYIMVQTFPLTGIHAEIDRLRRSLLWFGLFSFALSIAVAVSLARQFLTPIGSLVQGVQLMREGKFAHRLPVFDRDELGHLSQAFNSTMESLEQLSVARTVQERLFPSQALPVGDFTIVGRSVTASELGGDYFDYFALGPDRAVILIGDVAGHGVASALLMAMAKAIVTQEVKRDPRPTAILQAVNRMIFDSFQKRSMMTFFYGLLDVTAGTLTYANAGHNHPYWLPAGGDPVELASSGFPLGTRKNPAYQEQTIAVGPGDDVWFYTDGIVETPGRGPEPLGYAGMLRLFADLRPYRPEDRLPRLYRACEAFRDGLPQPDDMTVILLTRAAPVPTGTRSAP</sequence>
<dbReference type="SUPFAM" id="SSF158472">
    <property type="entry name" value="HAMP domain-like"/>
    <property type="match status" value="1"/>
</dbReference>
<feature type="transmembrane region" description="Helical" evidence="2">
    <location>
        <begin position="6"/>
        <end position="29"/>
    </location>
</feature>
<evidence type="ECO:0000313" key="4">
    <source>
        <dbReference type="EMBL" id="RCK81401.1"/>
    </source>
</evidence>
<name>A0A367ZVP8_9BACT</name>